<evidence type="ECO:0000256" key="1">
    <source>
        <dbReference type="SAM" id="MobiDB-lite"/>
    </source>
</evidence>
<reference evidence="2" key="1">
    <citation type="submission" date="2024-02" db="EMBL/GenBank/DDBJ databases">
        <authorList>
            <consortium name="ELIXIR-Norway"/>
            <consortium name="Elixir Norway"/>
        </authorList>
    </citation>
    <scope>NUCLEOTIDE SEQUENCE</scope>
</reference>
<organism evidence="2 3">
    <name type="scientific">Sphagnum troendelagicum</name>
    <dbReference type="NCBI Taxonomy" id="128251"/>
    <lineage>
        <taxon>Eukaryota</taxon>
        <taxon>Viridiplantae</taxon>
        <taxon>Streptophyta</taxon>
        <taxon>Embryophyta</taxon>
        <taxon>Bryophyta</taxon>
        <taxon>Sphagnophytina</taxon>
        <taxon>Sphagnopsida</taxon>
        <taxon>Sphagnales</taxon>
        <taxon>Sphagnaceae</taxon>
        <taxon>Sphagnum</taxon>
    </lineage>
</organism>
<evidence type="ECO:0000313" key="3">
    <source>
        <dbReference type="Proteomes" id="UP001497512"/>
    </source>
</evidence>
<evidence type="ECO:0000313" key="2">
    <source>
        <dbReference type="EMBL" id="CAK9209493.1"/>
    </source>
</evidence>
<name>A0ABP0U3Q7_9BRYO</name>
<protein>
    <submittedName>
        <fullName evidence="2">Uncharacterized protein</fullName>
    </submittedName>
</protein>
<dbReference type="EMBL" id="OZ019909">
    <property type="protein sequence ID" value="CAK9209493.1"/>
    <property type="molecule type" value="Genomic_DNA"/>
</dbReference>
<feature type="region of interest" description="Disordered" evidence="1">
    <location>
        <begin position="171"/>
        <end position="191"/>
    </location>
</feature>
<keyword evidence="3" id="KW-1185">Reference proteome</keyword>
<gene>
    <name evidence="2" type="ORF">CSSPTR1EN2_LOCUS9782</name>
</gene>
<dbReference type="Proteomes" id="UP001497512">
    <property type="component" value="Chromosome 17"/>
</dbReference>
<accession>A0ABP0U3Q7</accession>
<sequence>MASIFATHRDSPRLPFLQHQQRRHEKEEAWFIFSRHNSLSLSLSLSFAIGLLTTVAEECVDISEQRAKCAVWRQEEDTCFNILCMIPVCKQRNAWLTHDDDQVVSQNDATNLDTCEMRWEAQMAGEAPVTKCKVQRDLIDKMMSVEPNADNVVWAQNFQQQQRMEDRCEETARRPTDLGNDLECNKSRAAM</sequence>
<proteinExistence type="predicted"/>